<evidence type="ECO:0000313" key="2">
    <source>
        <dbReference type="EMBL" id="EJK70763.1"/>
    </source>
</evidence>
<feature type="compositionally biased region" description="Basic and acidic residues" evidence="1">
    <location>
        <begin position="102"/>
        <end position="134"/>
    </location>
</feature>
<gene>
    <name evidence="2" type="ORF">THAOC_07850</name>
</gene>
<protein>
    <submittedName>
        <fullName evidence="2">Uncharacterized protein</fullName>
    </submittedName>
</protein>
<feature type="compositionally biased region" description="Basic and acidic residues" evidence="1">
    <location>
        <begin position="10"/>
        <end position="20"/>
    </location>
</feature>
<dbReference type="AlphaFoldDB" id="K0SWJ7"/>
<sequence length="169" mass="18147">VDGARAAALDGKRAKKEAQRSSRPTAISIADEVTTPRKLSSRRMTPRRASLETLGALRPRPKTDAARPGGSRRERSPASHRRSCRGALAKKKTPGMVSARLSETDGARPPSPREDRGRAARDGQDELRGGRDVTDVTDAPPSVPPADGAARPPGSLCCHLTVRPGWYER</sequence>
<feature type="non-terminal residue" evidence="2">
    <location>
        <position position="1"/>
    </location>
</feature>
<dbReference type="EMBL" id="AGNL01008073">
    <property type="protein sequence ID" value="EJK70763.1"/>
    <property type="molecule type" value="Genomic_DNA"/>
</dbReference>
<feature type="region of interest" description="Disordered" evidence="1">
    <location>
        <begin position="1"/>
        <end position="156"/>
    </location>
</feature>
<dbReference type="Proteomes" id="UP000266841">
    <property type="component" value="Unassembled WGS sequence"/>
</dbReference>
<accession>K0SWJ7</accession>
<reference evidence="2 3" key="1">
    <citation type="journal article" date="2012" name="Genome Biol.">
        <title>Genome and low-iron response of an oceanic diatom adapted to chronic iron limitation.</title>
        <authorList>
            <person name="Lommer M."/>
            <person name="Specht M."/>
            <person name="Roy A.S."/>
            <person name="Kraemer L."/>
            <person name="Andreson R."/>
            <person name="Gutowska M.A."/>
            <person name="Wolf J."/>
            <person name="Bergner S.V."/>
            <person name="Schilhabel M.B."/>
            <person name="Klostermeier U.C."/>
            <person name="Beiko R.G."/>
            <person name="Rosenstiel P."/>
            <person name="Hippler M."/>
            <person name="Laroche J."/>
        </authorList>
    </citation>
    <scope>NUCLEOTIDE SEQUENCE [LARGE SCALE GENOMIC DNA]</scope>
    <source>
        <strain evidence="2 3">CCMP1005</strain>
    </source>
</reference>
<keyword evidence="3" id="KW-1185">Reference proteome</keyword>
<feature type="compositionally biased region" description="Basic and acidic residues" evidence="1">
    <location>
        <begin position="61"/>
        <end position="77"/>
    </location>
</feature>
<name>K0SWJ7_THAOC</name>
<proteinExistence type="predicted"/>
<organism evidence="2 3">
    <name type="scientific">Thalassiosira oceanica</name>
    <name type="common">Marine diatom</name>
    <dbReference type="NCBI Taxonomy" id="159749"/>
    <lineage>
        <taxon>Eukaryota</taxon>
        <taxon>Sar</taxon>
        <taxon>Stramenopiles</taxon>
        <taxon>Ochrophyta</taxon>
        <taxon>Bacillariophyta</taxon>
        <taxon>Coscinodiscophyceae</taxon>
        <taxon>Thalassiosirophycidae</taxon>
        <taxon>Thalassiosirales</taxon>
        <taxon>Thalassiosiraceae</taxon>
        <taxon>Thalassiosira</taxon>
    </lineage>
</organism>
<feature type="compositionally biased region" description="Basic residues" evidence="1">
    <location>
        <begin position="78"/>
        <end position="93"/>
    </location>
</feature>
<comment type="caution">
    <text evidence="2">The sequence shown here is derived from an EMBL/GenBank/DDBJ whole genome shotgun (WGS) entry which is preliminary data.</text>
</comment>
<evidence type="ECO:0000313" key="3">
    <source>
        <dbReference type="Proteomes" id="UP000266841"/>
    </source>
</evidence>
<evidence type="ECO:0000256" key="1">
    <source>
        <dbReference type="SAM" id="MobiDB-lite"/>
    </source>
</evidence>